<evidence type="ECO:0000313" key="9">
    <source>
        <dbReference type="Proteomes" id="UP000034013"/>
    </source>
</evidence>
<feature type="domain" description="Thioredoxin" evidence="7">
    <location>
        <begin position="81"/>
        <end position="264"/>
    </location>
</feature>
<evidence type="ECO:0000256" key="5">
    <source>
        <dbReference type="ARBA" id="ARBA00023284"/>
    </source>
</evidence>
<dbReference type="GO" id="GO:0016853">
    <property type="term" value="F:isomerase activity"/>
    <property type="evidence" value="ECO:0007669"/>
    <property type="project" value="UniProtKB-KW"/>
</dbReference>
<gene>
    <name evidence="8" type="ORF">UU16_C0021G0017</name>
</gene>
<keyword evidence="4" id="KW-1015">Disulfide bond</keyword>
<keyword evidence="5" id="KW-0676">Redox-active center</keyword>
<evidence type="ECO:0000259" key="7">
    <source>
        <dbReference type="PROSITE" id="PS51352"/>
    </source>
</evidence>
<dbReference type="InterPro" id="IPR012336">
    <property type="entry name" value="Thioredoxin-like_fold"/>
</dbReference>
<protein>
    <submittedName>
        <fullName evidence="8">Protein-disulfide isomerase</fullName>
    </submittedName>
</protein>
<keyword evidence="8" id="KW-0413">Isomerase</keyword>
<feature type="transmembrane region" description="Helical" evidence="6">
    <location>
        <begin position="45"/>
        <end position="66"/>
    </location>
</feature>
<proteinExistence type="inferred from homology"/>
<sequence length="436" mass="48395">MVYTPLTQVFNSRKRLYTRNSRLLCKLAFLEYNSFIMKDIIRHNFVFIAGIIATAVIIIGGVYLFGNNGSTKPNGKQISNDILVPKGSNITSGIVNGKYLPADSSAQLTLVEFGDYQCPACGAYSPLTKQLITEFSGKINYVFRGFSFIGPESLKSAEAADCASDQNKFWEYHDYLYTHQNGENKGTFADVNLKSFANILGMDSKTFDKCLDSGKYKNQVDNSTNDGKLAGVNSTPSFFINGVKMENIPGSYDEFKKLIQNAMNKSPIVQGTPTTAYHGHFDIKVYLNDTRVNLGLAKYQSKEPKELDPYIHLHDGNGNLVHLHKTETTLNQFFNSLKMNFTENCFILDGGKKSCNSESSSLKMYVNGVANTQYQNYVPQDLDRILISFGPVNDKNLTTQINSVTDLSCIYSLRCPERGKPPSENCVGGVGTDCTD</sequence>
<dbReference type="InterPro" id="IPR013766">
    <property type="entry name" value="Thioredoxin_domain"/>
</dbReference>
<accession>A0A0G0WDY2</accession>
<keyword evidence="6" id="KW-0472">Membrane</keyword>
<dbReference type="PANTHER" id="PTHR13887">
    <property type="entry name" value="GLUTATHIONE S-TRANSFERASE KAPPA"/>
    <property type="match status" value="1"/>
</dbReference>
<evidence type="ECO:0000256" key="3">
    <source>
        <dbReference type="ARBA" id="ARBA00023002"/>
    </source>
</evidence>
<keyword evidence="6" id="KW-0812">Transmembrane</keyword>
<dbReference type="Proteomes" id="UP000034013">
    <property type="component" value="Unassembled WGS sequence"/>
</dbReference>
<dbReference type="AlphaFoldDB" id="A0A0G0WDY2"/>
<keyword evidence="2" id="KW-0732">Signal</keyword>
<name>A0A0G0WDY2_9BACT</name>
<comment type="caution">
    <text evidence="8">The sequence shown here is derived from an EMBL/GenBank/DDBJ whole genome shotgun (WGS) entry which is preliminary data.</text>
</comment>
<organism evidence="8 9">
    <name type="scientific">Candidatus Woesebacteria bacterium GW2011_GWA2_40_7</name>
    <dbReference type="NCBI Taxonomy" id="1618562"/>
    <lineage>
        <taxon>Bacteria</taxon>
        <taxon>Candidatus Woeseibacteriota</taxon>
    </lineage>
</organism>
<dbReference type="PROSITE" id="PS51352">
    <property type="entry name" value="THIOREDOXIN_2"/>
    <property type="match status" value="1"/>
</dbReference>
<dbReference type="EMBL" id="LBZO01000021">
    <property type="protein sequence ID" value="KKR73457.1"/>
    <property type="molecule type" value="Genomic_DNA"/>
</dbReference>
<keyword evidence="6" id="KW-1133">Transmembrane helix</keyword>
<comment type="similarity">
    <text evidence="1">Belongs to the thioredoxin family. DsbA subfamily.</text>
</comment>
<evidence type="ECO:0000256" key="2">
    <source>
        <dbReference type="ARBA" id="ARBA00022729"/>
    </source>
</evidence>
<dbReference type="Pfam" id="PF13462">
    <property type="entry name" value="Thioredoxin_4"/>
    <property type="match status" value="1"/>
</dbReference>
<dbReference type="PANTHER" id="PTHR13887:SF14">
    <property type="entry name" value="DISULFIDE BOND FORMATION PROTEIN D"/>
    <property type="match status" value="1"/>
</dbReference>
<keyword evidence="3" id="KW-0560">Oxidoreductase</keyword>
<dbReference type="GO" id="GO:0016491">
    <property type="term" value="F:oxidoreductase activity"/>
    <property type="evidence" value="ECO:0007669"/>
    <property type="project" value="UniProtKB-KW"/>
</dbReference>
<dbReference type="SUPFAM" id="SSF52833">
    <property type="entry name" value="Thioredoxin-like"/>
    <property type="match status" value="1"/>
</dbReference>
<dbReference type="InterPro" id="IPR036249">
    <property type="entry name" value="Thioredoxin-like_sf"/>
</dbReference>
<evidence type="ECO:0000256" key="4">
    <source>
        <dbReference type="ARBA" id="ARBA00023157"/>
    </source>
</evidence>
<reference evidence="8 9" key="1">
    <citation type="journal article" date="2015" name="Nature">
        <title>rRNA introns, odd ribosomes, and small enigmatic genomes across a large radiation of phyla.</title>
        <authorList>
            <person name="Brown C.T."/>
            <person name="Hug L.A."/>
            <person name="Thomas B.C."/>
            <person name="Sharon I."/>
            <person name="Castelle C.J."/>
            <person name="Singh A."/>
            <person name="Wilkins M.J."/>
            <person name="Williams K.H."/>
            <person name="Banfield J.F."/>
        </authorList>
    </citation>
    <scope>NUCLEOTIDE SEQUENCE [LARGE SCALE GENOMIC DNA]</scope>
</reference>
<evidence type="ECO:0000313" key="8">
    <source>
        <dbReference type="EMBL" id="KKR73457.1"/>
    </source>
</evidence>
<evidence type="ECO:0000256" key="6">
    <source>
        <dbReference type="SAM" id="Phobius"/>
    </source>
</evidence>
<dbReference type="Gene3D" id="3.40.30.10">
    <property type="entry name" value="Glutaredoxin"/>
    <property type="match status" value="1"/>
</dbReference>
<evidence type="ECO:0000256" key="1">
    <source>
        <dbReference type="ARBA" id="ARBA00005791"/>
    </source>
</evidence>